<evidence type="ECO:0000256" key="5">
    <source>
        <dbReference type="ARBA" id="ARBA00022723"/>
    </source>
</evidence>
<keyword evidence="24" id="KW-1185">Reference proteome</keyword>
<keyword evidence="3" id="KW-0813">Transport</keyword>
<feature type="transmembrane region" description="Helical" evidence="21">
    <location>
        <begin position="261"/>
        <end position="280"/>
    </location>
</feature>
<comment type="catalytic activity">
    <reaction evidence="14">
        <text>L-asparagine(out) = L-asparagine(in)</text>
        <dbReference type="Rhea" id="RHEA:73423"/>
        <dbReference type="ChEBI" id="CHEBI:58048"/>
    </reaction>
</comment>
<evidence type="ECO:0000256" key="2">
    <source>
        <dbReference type="ARBA" id="ARBA00004155"/>
    </source>
</evidence>
<keyword evidence="8 21" id="KW-1133">Transmembrane helix</keyword>
<dbReference type="Pfam" id="PF01490">
    <property type="entry name" value="Aa_trans"/>
    <property type="match status" value="1"/>
</dbReference>
<dbReference type="InterPro" id="IPR013057">
    <property type="entry name" value="AA_transpt_TM"/>
</dbReference>
<evidence type="ECO:0000256" key="3">
    <source>
        <dbReference type="ARBA" id="ARBA00022448"/>
    </source>
</evidence>
<evidence type="ECO:0000256" key="13">
    <source>
        <dbReference type="ARBA" id="ARBA00023228"/>
    </source>
</evidence>
<dbReference type="Proteomes" id="UP001158576">
    <property type="component" value="Chromosome 2"/>
</dbReference>
<comment type="similarity">
    <text evidence="18">Belongs to the amino acid/polyamine transporter 2 family. SLC38A9 subfamily.</text>
</comment>
<keyword evidence="4 21" id="KW-0812">Transmembrane</keyword>
<feature type="transmembrane region" description="Helical" evidence="21">
    <location>
        <begin position="452"/>
        <end position="470"/>
    </location>
</feature>
<feature type="transmembrane region" description="Helical" evidence="21">
    <location>
        <begin position="476"/>
        <end position="500"/>
    </location>
</feature>
<evidence type="ECO:0000256" key="6">
    <source>
        <dbReference type="ARBA" id="ARBA00022753"/>
    </source>
</evidence>
<evidence type="ECO:0000256" key="18">
    <source>
        <dbReference type="ARBA" id="ARBA00038442"/>
    </source>
</evidence>
<name>A0ABN7TCV4_OIKDI</name>
<evidence type="ECO:0000259" key="22">
    <source>
        <dbReference type="Pfam" id="PF01490"/>
    </source>
</evidence>
<evidence type="ECO:0000256" key="11">
    <source>
        <dbReference type="ARBA" id="ARBA00023157"/>
    </source>
</evidence>
<evidence type="ECO:0000256" key="8">
    <source>
        <dbReference type="ARBA" id="ARBA00022989"/>
    </source>
</evidence>
<comment type="subcellular location">
    <subcellularLocation>
        <location evidence="1">Late endosome membrane</location>
        <topology evidence="1">Multi-pass membrane protein</topology>
    </subcellularLocation>
    <subcellularLocation>
        <location evidence="2">Lysosome membrane</location>
        <topology evidence="2">Multi-pass membrane protein</topology>
    </subcellularLocation>
</comment>
<keyword evidence="9" id="KW-0915">Sodium</keyword>
<comment type="catalytic activity">
    <reaction evidence="15">
        <text>L-glutamine(out) = L-glutamine(in)</text>
        <dbReference type="Rhea" id="RHEA:73419"/>
        <dbReference type="ChEBI" id="CHEBI:58359"/>
    </reaction>
</comment>
<evidence type="ECO:0000313" key="24">
    <source>
        <dbReference type="Proteomes" id="UP001158576"/>
    </source>
</evidence>
<feature type="transmembrane region" description="Helical" evidence="21">
    <location>
        <begin position="365"/>
        <end position="388"/>
    </location>
</feature>
<feature type="transmembrane region" description="Helical" evidence="21">
    <location>
        <begin position="115"/>
        <end position="135"/>
    </location>
</feature>
<keyword evidence="10 21" id="KW-0472">Membrane</keyword>
<feature type="domain" description="Amino acid transporter transmembrane" evidence="22">
    <location>
        <begin position="113"/>
        <end position="530"/>
    </location>
</feature>
<evidence type="ECO:0000256" key="1">
    <source>
        <dbReference type="ARBA" id="ARBA00004107"/>
    </source>
</evidence>
<feature type="transmembrane region" description="Helical" evidence="21">
    <location>
        <begin position="141"/>
        <end position="160"/>
    </location>
</feature>
<feature type="transmembrane region" description="Helical" evidence="21">
    <location>
        <begin position="292"/>
        <end position="312"/>
    </location>
</feature>
<evidence type="ECO:0000256" key="19">
    <source>
        <dbReference type="ARBA" id="ARBA00040233"/>
    </source>
</evidence>
<accession>A0ABN7TCV4</accession>
<evidence type="ECO:0000256" key="10">
    <source>
        <dbReference type="ARBA" id="ARBA00023136"/>
    </source>
</evidence>
<evidence type="ECO:0000256" key="16">
    <source>
        <dbReference type="ARBA" id="ARBA00036887"/>
    </source>
</evidence>
<evidence type="ECO:0000256" key="20">
    <source>
        <dbReference type="ARBA" id="ARBA00042870"/>
    </source>
</evidence>
<protein>
    <recommendedName>
        <fullName evidence="19">Neutral amino acid transporter 9</fullName>
    </recommendedName>
    <alternativeName>
        <fullName evidence="20">Solute carrier family 38 member 9</fullName>
    </alternativeName>
</protein>
<dbReference type="PANTHER" id="PTHR22950">
    <property type="entry name" value="AMINO ACID TRANSPORTER"/>
    <property type="match status" value="1"/>
</dbReference>
<evidence type="ECO:0000256" key="21">
    <source>
        <dbReference type="SAM" id="Phobius"/>
    </source>
</evidence>
<evidence type="ECO:0000256" key="15">
    <source>
        <dbReference type="ARBA" id="ARBA00036878"/>
    </source>
</evidence>
<reference evidence="23 24" key="1">
    <citation type="submission" date="2021-04" db="EMBL/GenBank/DDBJ databases">
        <authorList>
            <person name="Bliznina A."/>
        </authorList>
    </citation>
    <scope>NUCLEOTIDE SEQUENCE [LARGE SCALE GENOMIC DNA]</scope>
</reference>
<keyword evidence="5" id="KW-0479">Metal-binding</keyword>
<feature type="transmembrane region" description="Helical" evidence="21">
    <location>
        <begin position="408"/>
        <end position="432"/>
    </location>
</feature>
<keyword evidence="7" id="KW-0029">Amino-acid transport</keyword>
<keyword evidence="11" id="KW-1015">Disulfide bond</keyword>
<keyword evidence="13" id="KW-0458">Lysosome</keyword>
<evidence type="ECO:0000256" key="17">
    <source>
        <dbReference type="ARBA" id="ARBA00036984"/>
    </source>
</evidence>
<organism evidence="23 24">
    <name type="scientific">Oikopleura dioica</name>
    <name type="common">Tunicate</name>
    <dbReference type="NCBI Taxonomy" id="34765"/>
    <lineage>
        <taxon>Eukaryota</taxon>
        <taxon>Metazoa</taxon>
        <taxon>Chordata</taxon>
        <taxon>Tunicata</taxon>
        <taxon>Appendicularia</taxon>
        <taxon>Copelata</taxon>
        <taxon>Oikopleuridae</taxon>
        <taxon>Oikopleura</taxon>
    </lineage>
</organism>
<sequence>MESPDTEGIVNQAFERALDNNEREVDSRTDQDILESTERTPLITSGALYTPRDILSSSTTQRSWRNTNSYIARLAYYSNLRLPENALAVPPHVAAQYLVLPQSQKLKEGGRQSSLVTIFAIWNTMMGTSMLSMAWGLQQSGFILGIGLMIGMGLVCCYTANRIVRAQYHAPRGVVIFEFPDICRVFLGKWAETTAGVFGLLTFFGAMMVYWTLLSTFLLNIGEFIHIQATTNETIEFLTKDVLCSQSIQASGNVTEFEKYWNSKTVPLYLIVLIMPLLNMKDAVVFTKFNSLGTISVAFITVLTIVKISLWGVNWSNDPLSVHYVELASVKFPSLMGMLCLAYSIHSAIITLLKNNARQENNSRDLAIGFSLVGLTYTFVGTMVFISFPLSKDCIDQNFIKNLTSYDGMAIIARFFLFLQMSTVFPLLAFLFRVNFLYVIFKMQDFPGYAKVIALNLITIGICATIAIVYPNVGDIIGWSGAISGLVYVFLLPCLVNIAIRKMRRIITPKYYILQYSLIFLGIFILGAKIVTAVTG</sequence>
<evidence type="ECO:0000256" key="9">
    <source>
        <dbReference type="ARBA" id="ARBA00023053"/>
    </source>
</evidence>
<evidence type="ECO:0000256" key="14">
    <source>
        <dbReference type="ARBA" id="ARBA00036663"/>
    </source>
</evidence>
<proteinExistence type="inferred from homology"/>
<evidence type="ECO:0000256" key="4">
    <source>
        <dbReference type="ARBA" id="ARBA00022692"/>
    </source>
</evidence>
<dbReference type="PANTHER" id="PTHR22950:SF244">
    <property type="entry name" value="NEUTRAL AMINO ACID TRANSPORTER 9"/>
    <property type="match status" value="1"/>
</dbReference>
<gene>
    <name evidence="23" type="ORF">OKIOD_LOCUS16915</name>
</gene>
<keyword evidence="12" id="KW-0325">Glycoprotein</keyword>
<comment type="catalytic activity">
    <reaction evidence="16">
        <text>L-leucine(in) = L-leucine(out)</text>
        <dbReference type="Rhea" id="RHEA:73011"/>
        <dbReference type="ChEBI" id="CHEBI:57427"/>
    </reaction>
</comment>
<keyword evidence="6" id="KW-0967">Endosome</keyword>
<feature type="transmembrane region" description="Helical" evidence="21">
    <location>
        <begin position="194"/>
        <end position="213"/>
    </location>
</feature>
<feature type="transmembrane region" description="Helical" evidence="21">
    <location>
        <begin position="332"/>
        <end position="353"/>
    </location>
</feature>
<evidence type="ECO:0000256" key="12">
    <source>
        <dbReference type="ARBA" id="ARBA00023180"/>
    </source>
</evidence>
<comment type="catalytic activity">
    <reaction evidence="17">
        <text>L-tyrosine(in) = L-tyrosine(out)</text>
        <dbReference type="Rhea" id="RHEA:68572"/>
        <dbReference type="ChEBI" id="CHEBI:58315"/>
    </reaction>
</comment>
<feature type="transmembrane region" description="Helical" evidence="21">
    <location>
        <begin position="512"/>
        <end position="534"/>
    </location>
</feature>
<evidence type="ECO:0000256" key="7">
    <source>
        <dbReference type="ARBA" id="ARBA00022970"/>
    </source>
</evidence>
<dbReference type="EMBL" id="OU015567">
    <property type="protein sequence ID" value="CAG5114072.1"/>
    <property type="molecule type" value="Genomic_DNA"/>
</dbReference>
<evidence type="ECO:0000313" key="23">
    <source>
        <dbReference type="EMBL" id="CAG5114072.1"/>
    </source>
</evidence>